<keyword evidence="2" id="KW-1185">Reference proteome</keyword>
<name>A0ACC0GB34_9ERIC</name>
<dbReference type="EMBL" id="CM045767">
    <property type="protein sequence ID" value="KAI7997803.1"/>
    <property type="molecule type" value="Genomic_DNA"/>
</dbReference>
<dbReference type="Proteomes" id="UP001060215">
    <property type="component" value="Chromosome 10"/>
</dbReference>
<evidence type="ECO:0000313" key="1">
    <source>
        <dbReference type="EMBL" id="KAI7997803.1"/>
    </source>
</evidence>
<protein>
    <submittedName>
        <fullName evidence="1">Uncharacterized protein</fullName>
    </submittedName>
</protein>
<evidence type="ECO:0000313" key="2">
    <source>
        <dbReference type="Proteomes" id="UP001060215"/>
    </source>
</evidence>
<comment type="caution">
    <text evidence="1">The sequence shown here is derived from an EMBL/GenBank/DDBJ whole genome shotgun (WGS) entry which is preliminary data.</text>
</comment>
<accession>A0ACC0GB34</accession>
<sequence length="118" mass="13126">MVGFVKGEVMQAWPCQDKILIPPLIVSKFSVLLHICDPVLVHICDPVSTELVYGTHNFSNVRVFFKACISSIKSCPTEAEAGSIYGFMKKLGAVMFVLVNNILRVYSYGLGLLDRSIW</sequence>
<organism evidence="1 2">
    <name type="scientific">Camellia lanceoleosa</name>
    <dbReference type="NCBI Taxonomy" id="1840588"/>
    <lineage>
        <taxon>Eukaryota</taxon>
        <taxon>Viridiplantae</taxon>
        <taxon>Streptophyta</taxon>
        <taxon>Embryophyta</taxon>
        <taxon>Tracheophyta</taxon>
        <taxon>Spermatophyta</taxon>
        <taxon>Magnoliopsida</taxon>
        <taxon>eudicotyledons</taxon>
        <taxon>Gunneridae</taxon>
        <taxon>Pentapetalae</taxon>
        <taxon>asterids</taxon>
        <taxon>Ericales</taxon>
        <taxon>Theaceae</taxon>
        <taxon>Camellia</taxon>
    </lineage>
</organism>
<proteinExistence type="predicted"/>
<reference evidence="1 2" key="1">
    <citation type="journal article" date="2022" name="Plant J.">
        <title>Chromosome-level genome of Camellia lanceoleosa provides a valuable resource for understanding genome evolution and self-incompatibility.</title>
        <authorList>
            <person name="Gong W."/>
            <person name="Xiao S."/>
            <person name="Wang L."/>
            <person name="Liao Z."/>
            <person name="Chang Y."/>
            <person name="Mo W."/>
            <person name="Hu G."/>
            <person name="Li W."/>
            <person name="Zhao G."/>
            <person name="Zhu H."/>
            <person name="Hu X."/>
            <person name="Ji K."/>
            <person name="Xiang X."/>
            <person name="Song Q."/>
            <person name="Yuan D."/>
            <person name="Jin S."/>
            <person name="Zhang L."/>
        </authorList>
    </citation>
    <scope>NUCLEOTIDE SEQUENCE [LARGE SCALE GENOMIC DNA]</scope>
    <source>
        <strain evidence="1">SQ_2022a</strain>
    </source>
</reference>
<gene>
    <name evidence="1" type="ORF">LOK49_LG10G02887</name>
</gene>